<proteinExistence type="predicted"/>
<reference evidence="1 2" key="1">
    <citation type="submission" date="2023-07" db="EMBL/GenBank/DDBJ databases">
        <title>Genomic Encyclopedia of Type Strains, Phase IV (KMG-IV): sequencing the most valuable type-strain genomes for metagenomic binning, comparative biology and taxonomic classification.</title>
        <authorList>
            <person name="Goeker M."/>
        </authorList>
    </citation>
    <scope>NUCLEOTIDE SEQUENCE [LARGE SCALE GENOMIC DNA]</scope>
    <source>
        <strain evidence="1 2">DSM 17740</strain>
    </source>
</reference>
<evidence type="ECO:0000313" key="1">
    <source>
        <dbReference type="EMBL" id="MDQ0339067.1"/>
    </source>
</evidence>
<gene>
    <name evidence="1" type="ORF">J2S00_001853</name>
</gene>
<comment type="caution">
    <text evidence="1">The sequence shown here is derived from an EMBL/GenBank/DDBJ whole genome shotgun (WGS) entry which is preliminary data.</text>
</comment>
<keyword evidence="2" id="KW-1185">Reference proteome</keyword>
<organism evidence="1 2">
    <name type="scientific">Caldalkalibacillus uzonensis</name>
    <dbReference type="NCBI Taxonomy" id="353224"/>
    <lineage>
        <taxon>Bacteria</taxon>
        <taxon>Bacillati</taxon>
        <taxon>Bacillota</taxon>
        <taxon>Bacilli</taxon>
        <taxon>Bacillales</taxon>
        <taxon>Bacillaceae</taxon>
        <taxon>Caldalkalibacillus</taxon>
    </lineage>
</organism>
<accession>A0ABU0CRL8</accession>
<dbReference type="Proteomes" id="UP001232445">
    <property type="component" value="Unassembled WGS sequence"/>
</dbReference>
<evidence type="ECO:0000313" key="2">
    <source>
        <dbReference type="Proteomes" id="UP001232445"/>
    </source>
</evidence>
<name>A0ABU0CRL8_9BACI</name>
<protein>
    <submittedName>
        <fullName evidence="1">Uncharacterized protein</fullName>
    </submittedName>
</protein>
<sequence>MRCHFLHITNKSVENDKMQSSLPPRIRFTVDIVGVSDHIYNIDIERIGGMKDV</sequence>
<dbReference type="EMBL" id="JAUSUQ010000006">
    <property type="protein sequence ID" value="MDQ0339067.1"/>
    <property type="molecule type" value="Genomic_DNA"/>
</dbReference>